<dbReference type="KEGG" id="rpod:E0E05_11460"/>
<dbReference type="OrthoDB" id="9791520at2"/>
<evidence type="ECO:0000313" key="5">
    <source>
        <dbReference type="EMBL" id="QBK31159.1"/>
    </source>
</evidence>
<evidence type="ECO:0000259" key="4">
    <source>
        <dbReference type="Pfam" id="PF25989"/>
    </source>
</evidence>
<sequence>MKGAWAKWIVGLIAVAVVGYGIHVSLREQPVLVDLGTVSRGAMAVAIDEEGMTRVRDVYAVSSTLAGRIDRIALEEGDTVSRGDVIATIHPLDPPFLDLRTRTELQAAAEAARAAVALANVEHARAQTALNLARSAYERASELAKTNIVSDSELERAFGDLQLKQAQVESALANINLRLAELASVEARLAQPGDEPGNGNGECCVTLRAPIDGIVLGVKVRSEQAVNVGTVVAEMGRPDDLEVAVDLLSSDAVRIGPGTTATISDWGGDRDLGATVRKVEPAAFTKVSALGIEEQRVNAVLDLEEVPEGLGHGYRVVARLTVWRADDVVRAPISALYRDDGDWAVFVAEDGVARVRTVELGRMNDTVAEVAAGLAPGERVILYPSDLLRDGRLIADRAAPAGDRN</sequence>
<name>A0A4P6V366_9HYPH</name>
<keyword evidence="6" id="KW-1185">Reference proteome</keyword>
<dbReference type="GO" id="GO:1990195">
    <property type="term" value="C:macrolide transmembrane transporter complex"/>
    <property type="evidence" value="ECO:0007669"/>
    <property type="project" value="InterPro"/>
</dbReference>
<evidence type="ECO:0000256" key="1">
    <source>
        <dbReference type="ARBA" id="ARBA00004196"/>
    </source>
</evidence>
<proteinExistence type="predicted"/>
<dbReference type="RefSeq" id="WP_131616834.1">
    <property type="nucleotide sequence ID" value="NZ_CP036532.1"/>
</dbReference>
<reference evidence="5 6" key="1">
    <citation type="journal article" date="2017" name="Int. J. Syst. Evol. Microbiol.">
        <title>Roseitalea porphyridii gen. nov., sp. nov., isolated from a red alga, and reclassification of Hoeflea suaedae Chung et al. 2013 as Pseudohoeflea suaedae gen. nov., comb. nov.</title>
        <authorList>
            <person name="Hyeon J.W."/>
            <person name="Jeong S.E."/>
            <person name="Baek K."/>
            <person name="Jeon C.O."/>
        </authorList>
    </citation>
    <scope>NUCLEOTIDE SEQUENCE [LARGE SCALE GENOMIC DNA]</scope>
    <source>
        <strain evidence="5 6">MA7-20</strain>
    </source>
</reference>
<dbReference type="GO" id="GO:0019898">
    <property type="term" value="C:extrinsic component of membrane"/>
    <property type="evidence" value="ECO:0007669"/>
    <property type="project" value="InterPro"/>
</dbReference>
<dbReference type="InterPro" id="IPR050465">
    <property type="entry name" value="UPF0194_transport"/>
</dbReference>
<dbReference type="Gene3D" id="2.40.420.20">
    <property type="match status" value="1"/>
</dbReference>
<dbReference type="InterPro" id="IPR030190">
    <property type="entry name" value="MacA_alpha-hairpin_sf"/>
</dbReference>
<accession>A0A4P6V366</accession>
<feature type="domain" description="YknX-like C-terminal permuted SH3-like" evidence="4">
    <location>
        <begin position="330"/>
        <end position="392"/>
    </location>
</feature>
<evidence type="ECO:0000313" key="6">
    <source>
        <dbReference type="Proteomes" id="UP000293719"/>
    </source>
</evidence>
<dbReference type="GeneID" id="90767916"/>
<dbReference type="AlphaFoldDB" id="A0A4P6V366"/>
<gene>
    <name evidence="5" type="ORF">E0E05_11460</name>
</gene>
<feature type="domain" description="Multidrug resistance protein MdtA-like alpha-helical hairpin" evidence="3">
    <location>
        <begin position="119"/>
        <end position="175"/>
    </location>
</feature>
<dbReference type="Gene3D" id="2.40.50.100">
    <property type="match status" value="1"/>
</dbReference>
<protein>
    <submittedName>
        <fullName evidence="5">HlyD family efflux transporter periplasmic adaptor subunit</fullName>
    </submittedName>
</protein>
<evidence type="ECO:0000259" key="3">
    <source>
        <dbReference type="Pfam" id="PF25876"/>
    </source>
</evidence>
<dbReference type="InterPro" id="IPR058637">
    <property type="entry name" value="YknX-like_C"/>
</dbReference>
<dbReference type="PANTHER" id="PTHR32347:SF29">
    <property type="entry name" value="UPF0194 MEMBRANE PROTEIN YBHG"/>
    <property type="match status" value="1"/>
</dbReference>
<evidence type="ECO:0000256" key="2">
    <source>
        <dbReference type="ARBA" id="ARBA00023054"/>
    </source>
</evidence>
<dbReference type="EMBL" id="CP036532">
    <property type="protein sequence ID" value="QBK31159.1"/>
    <property type="molecule type" value="Genomic_DNA"/>
</dbReference>
<dbReference type="SUPFAM" id="SSF111369">
    <property type="entry name" value="HlyD-like secretion proteins"/>
    <property type="match status" value="1"/>
</dbReference>
<dbReference type="PANTHER" id="PTHR32347">
    <property type="entry name" value="EFFLUX SYSTEM COMPONENT YKNX-RELATED"/>
    <property type="match status" value="1"/>
</dbReference>
<dbReference type="Pfam" id="PF25989">
    <property type="entry name" value="YknX_C"/>
    <property type="match status" value="1"/>
</dbReference>
<keyword evidence="2" id="KW-0175">Coiled coil</keyword>
<comment type="subcellular location">
    <subcellularLocation>
        <location evidence="1">Cell envelope</location>
    </subcellularLocation>
</comment>
<dbReference type="Proteomes" id="UP000293719">
    <property type="component" value="Chromosome"/>
</dbReference>
<dbReference type="Gene3D" id="6.10.140.1990">
    <property type="match status" value="1"/>
</dbReference>
<dbReference type="GO" id="GO:1990961">
    <property type="term" value="P:xenobiotic detoxification by transmembrane export across the plasma membrane"/>
    <property type="evidence" value="ECO:0007669"/>
    <property type="project" value="InterPro"/>
</dbReference>
<dbReference type="GO" id="GO:0030313">
    <property type="term" value="C:cell envelope"/>
    <property type="evidence" value="ECO:0007669"/>
    <property type="project" value="UniProtKB-SubCell"/>
</dbReference>
<dbReference type="Pfam" id="PF25876">
    <property type="entry name" value="HH_MFP_RND"/>
    <property type="match status" value="1"/>
</dbReference>
<dbReference type="InterPro" id="IPR058624">
    <property type="entry name" value="MdtA-like_HH"/>
</dbReference>
<organism evidence="5 6">
    <name type="scientific">Roseitalea porphyridii</name>
    <dbReference type="NCBI Taxonomy" id="1852022"/>
    <lineage>
        <taxon>Bacteria</taxon>
        <taxon>Pseudomonadati</taxon>
        <taxon>Pseudomonadota</taxon>
        <taxon>Alphaproteobacteria</taxon>
        <taxon>Hyphomicrobiales</taxon>
        <taxon>Ahrensiaceae</taxon>
        <taxon>Roseitalea</taxon>
    </lineage>
</organism>